<evidence type="ECO:0000256" key="1">
    <source>
        <dbReference type="SAM" id="SignalP"/>
    </source>
</evidence>
<dbReference type="InterPro" id="IPR013320">
    <property type="entry name" value="ConA-like_dom_sf"/>
</dbReference>
<dbReference type="EMBL" id="JBHTLS010000134">
    <property type="protein sequence ID" value="MFD1107072.1"/>
    <property type="molecule type" value="Genomic_DNA"/>
</dbReference>
<gene>
    <name evidence="2" type="ORF">ACFQ24_19585</name>
</gene>
<sequence>MMDRAGNARKRSLLRPLAGMVTALLLVPFVGPAEADDRRPGPGWEGNEKALPAGAIVLPDKENYFQGPYMAFASPWSAMFDPRLRAGVDFRDKIIVQPATFPDGTTIRTRWPVARPEKSGVWGYHFVAYGHYDGKDPPPGAIPPKKVRDIAELKQSFRFSYRYSPNFNLLNEFYLTRLPGDLSDKLFEIGFFLHVPPVTLDFIRAVGVNEGDYTDSQGRRWGISRHEKFIRIYPLDARDVSEGTLDVREFLHVLVERKVITGEEWFNGIAFGTEPVAGAGQTELEIHQWKVGYR</sequence>
<feature type="chain" id="PRO_5045182445" evidence="1">
    <location>
        <begin position="36"/>
        <end position="294"/>
    </location>
</feature>
<accession>A0ABW3P8T9</accession>
<reference evidence="3" key="1">
    <citation type="journal article" date="2019" name="Int. J. Syst. Evol. Microbiol.">
        <title>The Global Catalogue of Microorganisms (GCM) 10K type strain sequencing project: providing services to taxonomists for standard genome sequencing and annotation.</title>
        <authorList>
            <consortium name="The Broad Institute Genomics Platform"/>
            <consortium name="The Broad Institute Genome Sequencing Center for Infectious Disease"/>
            <person name="Wu L."/>
            <person name="Ma J."/>
        </authorList>
    </citation>
    <scope>NUCLEOTIDE SEQUENCE [LARGE SCALE GENOMIC DNA]</scope>
    <source>
        <strain evidence="3">CCUG 54329</strain>
    </source>
</reference>
<feature type="signal peptide" evidence="1">
    <location>
        <begin position="1"/>
        <end position="35"/>
    </location>
</feature>
<dbReference type="SUPFAM" id="SSF49899">
    <property type="entry name" value="Concanavalin A-like lectins/glucanases"/>
    <property type="match status" value="1"/>
</dbReference>
<proteinExistence type="predicted"/>
<evidence type="ECO:0000313" key="2">
    <source>
        <dbReference type="EMBL" id="MFD1107072.1"/>
    </source>
</evidence>
<evidence type="ECO:0000313" key="3">
    <source>
        <dbReference type="Proteomes" id="UP001597203"/>
    </source>
</evidence>
<protein>
    <submittedName>
        <fullName evidence="2">Uncharacterized protein</fullName>
    </submittedName>
</protein>
<keyword evidence="3" id="KW-1185">Reference proteome</keyword>
<dbReference type="Gene3D" id="2.60.120.180">
    <property type="match status" value="1"/>
</dbReference>
<dbReference type="InterPro" id="IPR013319">
    <property type="entry name" value="GH11/12"/>
</dbReference>
<keyword evidence="1" id="KW-0732">Signal</keyword>
<dbReference type="Proteomes" id="UP001597203">
    <property type="component" value="Unassembled WGS sequence"/>
</dbReference>
<comment type="caution">
    <text evidence="2">The sequence shown here is derived from an EMBL/GenBank/DDBJ whole genome shotgun (WGS) entry which is preliminary data.</text>
</comment>
<organism evidence="2 3">
    <name type="scientific">Sphingobium olei</name>
    <dbReference type="NCBI Taxonomy" id="420955"/>
    <lineage>
        <taxon>Bacteria</taxon>
        <taxon>Pseudomonadati</taxon>
        <taxon>Pseudomonadota</taxon>
        <taxon>Alphaproteobacteria</taxon>
        <taxon>Sphingomonadales</taxon>
        <taxon>Sphingomonadaceae</taxon>
        <taxon>Sphingobium</taxon>
    </lineage>
</organism>
<name>A0ABW3P8T9_9SPHN</name>
<dbReference type="RefSeq" id="WP_380914293.1">
    <property type="nucleotide sequence ID" value="NZ_JBHTLS010000134.1"/>
</dbReference>